<proteinExistence type="predicted"/>
<evidence type="ECO:0008006" key="3">
    <source>
        <dbReference type="Google" id="ProtNLM"/>
    </source>
</evidence>
<protein>
    <recommendedName>
        <fullName evidence="3">Protein kinase domain-containing protein</fullName>
    </recommendedName>
</protein>
<dbReference type="Gene3D" id="1.10.510.10">
    <property type="entry name" value="Transferase(Phosphotransferase) domain 1"/>
    <property type="match status" value="1"/>
</dbReference>
<dbReference type="InterPro" id="IPR011009">
    <property type="entry name" value="Kinase-like_dom_sf"/>
</dbReference>
<sequence length="202" mass="22830">MQYGRHFFCSDSPCSYRPAFVSSLNSDLSIFFPDVAQGGHTVIQSVTRRKHVIRSRYNDLKGDNITVSDGMHRPVLHVIDLGWACRAGRVAGDFSVETGEEDEFLREGLGAERPWMAPEVRAWRPVFASGDVFSSGFLLQQIADSCIQPWLAVPLWRLGQNCAREERSCRPCLPKVARALAALRRGLLRCQLQEPFHLMVRQ</sequence>
<organism evidence="1 2">
    <name type="scientific">Portunus trituberculatus</name>
    <name type="common">Swimming crab</name>
    <name type="synonym">Neptunus trituberculatus</name>
    <dbReference type="NCBI Taxonomy" id="210409"/>
    <lineage>
        <taxon>Eukaryota</taxon>
        <taxon>Metazoa</taxon>
        <taxon>Ecdysozoa</taxon>
        <taxon>Arthropoda</taxon>
        <taxon>Crustacea</taxon>
        <taxon>Multicrustacea</taxon>
        <taxon>Malacostraca</taxon>
        <taxon>Eumalacostraca</taxon>
        <taxon>Eucarida</taxon>
        <taxon>Decapoda</taxon>
        <taxon>Pleocyemata</taxon>
        <taxon>Brachyura</taxon>
        <taxon>Eubrachyura</taxon>
        <taxon>Portunoidea</taxon>
        <taxon>Portunidae</taxon>
        <taxon>Portuninae</taxon>
        <taxon>Portunus</taxon>
    </lineage>
</organism>
<dbReference type="Proteomes" id="UP000324222">
    <property type="component" value="Unassembled WGS sequence"/>
</dbReference>
<dbReference type="AlphaFoldDB" id="A0A5B7EP82"/>
<accession>A0A5B7EP82</accession>
<keyword evidence="2" id="KW-1185">Reference proteome</keyword>
<dbReference type="OrthoDB" id="6380006at2759"/>
<dbReference type="SUPFAM" id="SSF56112">
    <property type="entry name" value="Protein kinase-like (PK-like)"/>
    <property type="match status" value="1"/>
</dbReference>
<dbReference type="EMBL" id="VSRR010003195">
    <property type="protein sequence ID" value="MPC35076.1"/>
    <property type="molecule type" value="Genomic_DNA"/>
</dbReference>
<evidence type="ECO:0000313" key="1">
    <source>
        <dbReference type="EMBL" id="MPC35076.1"/>
    </source>
</evidence>
<comment type="caution">
    <text evidence="1">The sequence shown here is derived from an EMBL/GenBank/DDBJ whole genome shotgun (WGS) entry which is preliminary data.</text>
</comment>
<name>A0A5B7EP82_PORTR</name>
<gene>
    <name evidence="1" type="ORF">E2C01_028489</name>
</gene>
<evidence type="ECO:0000313" key="2">
    <source>
        <dbReference type="Proteomes" id="UP000324222"/>
    </source>
</evidence>
<reference evidence="1 2" key="1">
    <citation type="submission" date="2019-05" db="EMBL/GenBank/DDBJ databases">
        <title>Another draft genome of Portunus trituberculatus and its Hox gene families provides insights of decapod evolution.</title>
        <authorList>
            <person name="Jeong J.-H."/>
            <person name="Song I."/>
            <person name="Kim S."/>
            <person name="Choi T."/>
            <person name="Kim D."/>
            <person name="Ryu S."/>
            <person name="Kim W."/>
        </authorList>
    </citation>
    <scope>NUCLEOTIDE SEQUENCE [LARGE SCALE GENOMIC DNA]</scope>
    <source>
        <tissue evidence="1">Muscle</tissue>
    </source>
</reference>